<dbReference type="PANTHER" id="PTHR31694:SF26">
    <property type="entry name" value="OS05G0151100 PROTEIN"/>
    <property type="match status" value="1"/>
</dbReference>
<reference evidence="2" key="1">
    <citation type="submission" date="2019-09" db="EMBL/GenBank/DDBJ databases">
        <title>Antimicrobial potential of Antarctic Bacteria.</title>
        <authorList>
            <person name="Benaud N."/>
            <person name="Edwards R.J."/>
            <person name="Ferrari B.C."/>
        </authorList>
    </citation>
    <scope>NUCLEOTIDE SEQUENCE [LARGE SCALE GENOMIC DNA]</scope>
    <source>
        <strain evidence="2">SPB151</strain>
    </source>
</reference>
<dbReference type="InterPro" id="IPR006311">
    <property type="entry name" value="TAT_signal"/>
</dbReference>
<protein>
    <submittedName>
        <fullName evidence="1">Ferritin-like domain-containing protein</fullName>
    </submittedName>
</protein>
<gene>
    <name evidence="1" type="ORF">F1D05_30065</name>
</gene>
<dbReference type="Proteomes" id="UP000515563">
    <property type="component" value="Chromosome"/>
</dbReference>
<organism evidence="1 2">
    <name type="scientific">Kribbella qitaiheensis</name>
    <dbReference type="NCBI Taxonomy" id="1544730"/>
    <lineage>
        <taxon>Bacteria</taxon>
        <taxon>Bacillati</taxon>
        <taxon>Actinomycetota</taxon>
        <taxon>Actinomycetes</taxon>
        <taxon>Propionibacteriales</taxon>
        <taxon>Kribbellaceae</taxon>
        <taxon>Kribbella</taxon>
    </lineage>
</organism>
<dbReference type="InterPro" id="IPR052965">
    <property type="entry name" value="Pigment-catalase-like"/>
</dbReference>
<dbReference type="EMBL" id="CP043661">
    <property type="protein sequence ID" value="QNE21391.1"/>
    <property type="molecule type" value="Genomic_DNA"/>
</dbReference>
<dbReference type="PROSITE" id="PS51318">
    <property type="entry name" value="TAT"/>
    <property type="match status" value="1"/>
</dbReference>
<evidence type="ECO:0000313" key="2">
    <source>
        <dbReference type="Proteomes" id="UP000515563"/>
    </source>
</evidence>
<name>A0A7G6X576_9ACTN</name>
<dbReference type="PANTHER" id="PTHR31694">
    <property type="entry name" value="DESICCATION-LIKE PROTEIN"/>
    <property type="match status" value="1"/>
</dbReference>
<sequence>MFDKLFIRHAIDRSSENGVDRRKFLRAAGATGVGAGLVGGGLLAGGAFNAANADTIGSGLGLDLGLGHDEDHDNAKPSDGAVLNFALNLEYLEAEFYLRAVRGYGLSGADVYGKGKPGGVKGGRKVKFQSKIVKAYADEIAADELAHVRFLRKALGAAAVARPSIDIDAAFTSAALAAGLIKPGQKFDAYANENNFLLAAYVFEDVGVTAYKGAAPLISNKTYLEAAAGILAVEAYHAANIRTTLVARGLDVPSVAISNARDSLDGKADLDQGTTYKGKTNIIPTDANGIAFSRGADQVLNVVYLTPKKATKGGFFPAGVNGEINTSRANA</sequence>
<dbReference type="RefSeq" id="WP_185443792.1">
    <property type="nucleotide sequence ID" value="NZ_CP043661.1"/>
</dbReference>
<dbReference type="Pfam" id="PF13668">
    <property type="entry name" value="Ferritin_2"/>
    <property type="match status" value="1"/>
</dbReference>
<keyword evidence="2" id="KW-1185">Reference proteome</keyword>
<dbReference type="InterPro" id="IPR009078">
    <property type="entry name" value="Ferritin-like_SF"/>
</dbReference>
<dbReference type="SUPFAM" id="SSF47240">
    <property type="entry name" value="Ferritin-like"/>
    <property type="match status" value="1"/>
</dbReference>
<proteinExistence type="predicted"/>
<dbReference type="KEGG" id="kqi:F1D05_30065"/>
<evidence type="ECO:0000313" key="1">
    <source>
        <dbReference type="EMBL" id="QNE21391.1"/>
    </source>
</evidence>
<reference evidence="1 2" key="2">
    <citation type="journal article" date="2020" name="Microbiol. Resour. Announc.">
        <title>Antarctic desert soil bacteria exhibit high novel natural product potential, evaluated through long-read genome sequencing and comparative genomics.</title>
        <authorList>
            <person name="Benaud N."/>
            <person name="Edwards R.J."/>
            <person name="Amos T.G."/>
            <person name="D'Agostino P.M."/>
            <person name="Gutierrez-Chavez C."/>
            <person name="Montgomery K."/>
            <person name="Nicetic I."/>
            <person name="Ferrari B.C."/>
        </authorList>
    </citation>
    <scope>NUCLEOTIDE SEQUENCE [LARGE SCALE GENOMIC DNA]</scope>
    <source>
        <strain evidence="1 2">SPB151</strain>
    </source>
</reference>
<dbReference type="AlphaFoldDB" id="A0A7G6X576"/>
<accession>A0A7G6X576</accession>